<evidence type="ECO:0000256" key="1">
    <source>
        <dbReference type="ARBA" id="ARBA00001913"/>
    </source>
</evidence>
<evidence type="ECO:0000256" key="3">
    <source>
        <dbReference type="ARBA" id="ARBA00022723"/>
    </source>
</evidence>
<reference evidence="8 9" key="1">
    <citation type="submission" date="2019-08" db="EMBL/GenBank/DDBJ databases">
        <title>Genome of Luteibaculum oceani JCM 18817.</title>
        <authorList>
            <person name="Bowman J.P."/>
        </authorList>
    </citation>
    <scope>NUCLEOTIDE SEQUENCE [LARGE SCALE GENOMIC DNA]</scope>
    <source>
        <strain evidence="8 9">JCM 18817</strain>
    </source>
</reference>
<proteinExistence type="inferred from homology"/>
<dbReference type="AlphaFoldDB" id="A0A5C6VJD4"/>
<keyword evidence="4" id="KW-0732">Signal</keyword>
<gene>
    <name evidence="8" type="ORF">FRX97_01820</name>
</gene>
<name>A0A5C6VJD4_9FLAO</name>
<comment type="cofactor">
    <cofactor evidence="1">
        <name>Ca(2+)</name>
        <dbReference type="ChEBI" id="CHEBI:29108"/>
    </cofactor>
</comment>
<dbReference type="InterPro" id="IPR017850">
    <property type="entry name" value="Alkaline_phosphatase_core_sf"/>
</dbReference>
<dbReference type="InterPro" id="IPR024607">
    <property type="entry name" value="Sulfatase_CS"/>
</dbReference>
<dbReference type="EMBL" id="VORB01000001">
    <property type="protein sequence ID" value="TXC85387.1"/>
    <property type="molecule type" value="Genomic_DNA"/>
</dbReference>
<evidence type="ECO:0000256" key="5">
    <source>
        <dbReference type="ARBA" id="ARBA00022801"/>
    </source>
</evidence>
<dbReference type="Pfam" id="PF00884">
    <property type="entry name" value="Sulfatase"/>
    <property type="match status" value="1"/>
</dbReference>
<dbReference type="PROSITE" id="PS00149">
    <property type="entry name" value="SULFATASE_2"/>
    <property type="match status" value="1"/>
</dbReference>
<evidence type="ECO:0000313" key="8">
    <source>
        <dbReference type="EMBL" id="TXC85387.1"/>
    </source>
</evidence>
<dbReference type="Proteomes" id="UP000321168">
    <property type="component" value="Unassembled WGS sequence"/>
</dbReference>
<dbReference type="CDD" id="cd16030">
    <property type="entry name" value="iduronate-2-sulfatase"/>
    <property type="match status" value="1"/>
</dbReference>
<dbReference type="GO" id="GO:0005737">
    <property type="term" value="C:cytoplasm"/>
    <property type="evidence" value="ECO:0007669"/>
    <property type="project" value="TreeGrafter"/>
</dbReference>
<feature type="domain" description="Sulfatase N-terminal" evidence="7">
    <location>
        <begin position="91"/>
        <end position="466"/>
    </location>
</feature>
<comment type="similarity">
    <text evidence="2">Belongs to the sulfatase family.</text>
</comment>
<evidence type="ECO:0000259" key="7">
    <source>
        <dbReference type="Pfam" id="PF00884"/>
    </source>
</evidence>
<keyword evidence="3" id="KW-0479">Metal-binding</keyword>
<dbReference type="PANTHER" id="PTHR45953">
    <property type="entry name" value="IDURONATE 2-SULFATASE"/>
    <property type="match status" value="1"/>
</dbReference>
<sequence length="583" mass="66605">MLKMRAQLLYNGYSLLNTEIIMLASKRAWSFFSLVKFGFHLCTISLITKISSPSYAYIGPKAFFMHLPATLFLSLILFSCQNIEVKETQKPNIIFISVDDLRPDLGAYGNPHIKTPNIDAFAEEALLLENAYCQAAVCAPSRASLMQGIRPDSTKVWHLGDEFRKINPNAVTMPQYFHNYGYYTVNIGKIFHNYMPDSVSWDEPDLKPAPFNGPDSHLRDAETYYHTEDAQKIQLERRKEILARWPEGRKVYADGWYSGPAYEVVDLPDSMLYDGLQTKLALQTLKRLKEKEQPIFLGLGYFRPHLPFVAPKKYWDMYPAGSLPPAVNPFLPKNAPPMAANASYELRNYAGFRNLPRPEGAPLAADSADILKRGYYACVSYVDACIGELVAGLKELGIYDNSIIVIWGDHGWKLGEHNGWGKQTNFNIDTKVPLLIKYPGQKQGLKSPALVELVDMFPTLCDLADVPKAGYFQGISMQPLFENPNREWKSAVFSQFRRRPRISYDGKEYMGYAMQTERYRYIEWYTWDNENKIRGELKARELYDHFQDPDENINRAEEDENKALVESLSKKLAQGWRAAVPTP</sequence>
<keyword evidence="6" id="KW-0106">Calcium</keyword>
<accession>A0A5C6VJD4</accession>
<dbReference type="GO" id="GO:0004423">
    <property type="term" value="F:iduronate-2-sulfatase activity"/>
    <property type="evidence" value="ECO:0007669"/>
    <property type="project" value="InterPro"/>
</dbReference>
<dbReference type="GO" id="GO:0046872">
    <property type="term" value="F:metal ion binding"/>
    <property type="evidence" value="ECO:0007669"/>
    <property type="project" value="UniProtKB-KW"/>
</dbReference>
<organism evidence="8 9">
    <name type="scientific">Luteibaculum oceani</name>
    <dbReference type="NCBI Taxonomy" id="1294296"/>
    <lineage>
        <taxon>Bacteria</taxon>
        <taxon>Pseudomonadati</taxon>
        <taxon>Bacteroidota</taxon>
        <taxon>Flavobacteriia</taxon>
        <taxon>Flavobacteriales</taxon>
        <taxon>Luteibaculaceae</taxon>
        <taxon>Luteibaculum</taxon>
    </lineage>
</organism>
<evidence type="ECO:0000256" key="2">
    <source>
        <dbReference type="ARBA" id="ARBA00008779"/>
    </source>
</evidence>
<keyword evidence="9" id="KW-1185">Reference proteome</keyword>
<dbReference type="Gene3D" id="3.40.720.10">
    <property type="entry name" value="Alkaline Phosphatase, subunit A"/>
    <property type="match status" value="1"/>
</dbReference>
<comment type="caution">
    <text evidence="8">The sequence shown here is derived from an EMBL/GenBank/DDBJ whole genome shotgun (WGS) entry which is preliminary data.</text>
</comment>
<protein>
    <submittedName>
        <fullName evidence="8">Sulfatase</fullName>
    </submittedName>
</protein>
<evidence type="ECO:0000313" key="9">
    <source>
        <dbReference type="Proteomes" id="UP000321168"/>
    </source>
</evidence>
<dbReference type="InterPro" id="IPR035874">
    <property type="entry name" value="IDS"/>
</dbReference>
<dbReference type="OrthoDB" id="9763552at2"/>
<dbReference type="InterPro" id="IPR000917">
    <property type="entry name" value="Sulfatase_N"/>
</dbReference>
<keyword evidence="5" id="KW-0378">Hydrolase</keyword>
<evidence type="ECO:0000256" key="4">
    <source>
        <dbReference type="ARBA" id="ARBA00022729"/>
    </source>
</evidence>
<dbReference type="PANTHER" id="PTHR45953:SF1">
    <property type="entry name" value="IDURONATE 2-SULFATASE"/>
    <property type="match status" value="1"/>
</dbReference>
<dbReference type="SUPFAM" id="SSF53649">
    <property type="entry name" value="Alkaline phosphatase-like"/>
    <property type="match status" value="1"/>
</dbReference>
<evidence type="ECO:0000256" key="6">
    <source>
        <dbReference type="ARBA" id="ARBA00022837"/>
    </source>
</evidence>